<dbReference type="PANTHER" id="PTHR44103">
    <property type="entry name" value="PROPROTEIN CONVERTASE P"/>
    <property type="match status" value="1"/>
</dbReference>
<evidence type="ECO:0000313" key="2">
    <source>
        <dbReference type="EMBL" id="NHE59841.1"/>
    </source>
</evidence>
<keyword evidence="3" id="KW-1185">Reference proteome</keyword>
<proteinExistence type="predicted"/>
<dbReference type="Pfam" id="PF13517">
    <property type="entry name" value="FG-GAP_3"/>
    <property type="match status" value="1"/>
</dbReference>
<dbReference type="Proteomes" id="UP000649799">
    <property type="component" value="Unassembled WGS sequence"/>
</dbReference>
<organism evidence="2 3">
    <name type="scientific">Cyclobacterium plantarum</name>
    <dbReference type="NCBI Taxonomy" id="2716263"/>
    <lineage>
        <taxon>Bacteria</taxon>
        <taxon>Pseudomonadati</taxon>
        <taxon>Bacteroidota</taxon>
        <taxon>Cytophagia</taxon>
        <taxon>Cytophagales</taxon>
        <taxon>Cyclobacteriaceae</taxon>
        <taxon>Cyclobacterium</taxon>
    </lineage>
</organism>
<dbReference type="PANTHER" id="PTHR44103:SF1">
    <property type="entry name" value="PROPROTEIN CONVERTASE P"/>
    <property type="match status" value="1"/>
</dbReference>
<comment type="caution">
    <text evidence="2">The sequence shown here is derived from an EMBL/GenBank/DDBJ whole genome shotgun (WGS) entry which is preliminary data.</text>
</comment>
<dbReference type="InterPro" id="IPR028994">
    <property type="entry name" value="Integrin_alpha_N"/>
</dbReference>
<sequence>MNCRLSITLILISLLQVRAQETYQFETAISQVFLTEGRELSMPFAGGINAAQVQEFDLDGDGIEELVVWDINAGMIRAFKKPGGQFTNIPEAAFYFPDDVNAFLLLKDFDGDGRKDLFTGSPFGIKVYKNNTDTGEVFPAWEVAQDFLRLDNGANLTSNILDIPLIEDLDGDGDLDVLTFNFASGDYLEYYQNTSIERKSQADVDGFASAIIRWGNFEFCGCGNISFGTTCSGQPISSIQNAGEQLRTKHSGGHTLLYRDLNNDGIRDLLIGQDLCETLYYLPNSGTDLVPAFDTFSTTLPDYGPLPEFPIFHAAFPYEENLLISSHSSEVASNFGVDFAQSMYLLPPSGEGLPLTNAFLQENMLDFGENSRPFFKGNAFQGNLFVAANVTGQKEIKGKIFQFQLEGDQLELVDEDFLDLEALGLRELSYQEYTSPSGQSFHLLSGVQIINNIPEKLIWLSPVLSATEKIAVQIPSFNLRGLDQVFLFHDGNTDYLLLARQTGELVLFSINLSGEPSLELLERDFLGFTDNPVNRNLTLTASSGEHPALMAIDQRGVIFSVKDILADPVMSRLSIRTESGDFDQTRFGRNTWISFIPGLLGEDPDLIIGNRAGGLEYLSRIAADENGPDEKLNAIVFPNPSRGENLKLIVNQEEVTLTIYGPSGKLIREGLLIKGQEVTEISLFGFSPGLYILELIGKNRQRQYKKLWVSP</sequence>
<dbReference type="InterPro" id="IPR013517">
    <property type="entry name" value="FG-GAP"/>
</dbReference>
<dbReference type="RefSeq" id="WP_166151623.1">
    <property type="nucleotide sequence ID" value="NZ_JAANYN010000018.1"/>
</dbReference>
<accession>A0ABX0HD74</accession>
<keyword evidence="1" id="KW-0732">Signal</keyword>
<evidence type="ECO:0000256" key="1">
    <source>
        <dbReference type="ARBA" id="ARBA00022729"/>
    </source>
</evidence>
<dbReference type="EMBL" id="JAANYN010000018">
    <property type="protein sequence ID" value="NHE59841.1"/>
    <property type="molecule type" value="Genomic_DNA"/>
</dbReference>
<dbReference type="InterPro" id="IPR026444">
    <property type="entry name" value="Secre_tail"/>
</dbReference>
<dbReference type="SUPFAM" id="SSF69318">
    <property type="entry name" value="Integrin alpha N-terminal domain"/>
    <property type="match status" value="1"/>
</dbReference>
<evidence type="ECO:0000313" key="3">
    <source>
        <dbReference type="Proteomes" id="UP000649799"/>
    </source>
</evidence>
<name>A0ABX0HD74_9BACT</name>
<dbReference type="NCBIfam" id="TIGR04183">
    <property type="entry name" value="Por_Secre_tail"/>
    <property type="match status" value="1"/>
</dbReference>
<protein>
    <submittedName>
        <fullName evidence="2">T9SS type A sorting domain-containing protein</fullName>
    </submittedName>
</protein>
<reference evidence="2 3" key="1">
    <citation type="submission" date="2020-03" db="EMBL/GenBank/DDBJ databases">
        <title>Cyclobacterium plantarum sp. nov., a marine bacterium isolated from a coastal-marine wetland.</title>
        <authorList>
            <person name="Sanchez-Porro C."/>
            <person name="Ventosa A."/>
            <person name="Amoozegar M."/>
        </authorList>
    </citation>
    <scope>NUCLEOTIDE SEQUENCE [LARGE SCALE GENOMIC DNA]</scope>
    <source>
        <strain evidence="2 3">GBPx2</strain>
    </source>
</reference>
<gene>
    <name evidence="2" type="ORF">G9Q97_23805</name>
</gene>